<evidence type="ECO:0000259" key="2">
    <source>
        <dbReference type="Pfam" id="PF04149"/>
    </source>
</evidence>
<proteinExistence type="predicted"/>
<evidence type="ECO:0000313" key="4">
    <source>
        <dbReference type="EMBL" id="MFI1963221.1"/>
    </source>
</evidence>
<comment type="caution">
    <text evidence="4">The sequence shown here is derived from an EMBL/GenBank/DDBJ whole genome shotgun (WGS) entry which is preliminary data.</text>
</comment>
<feature type="domain" description="DUF397" evidence="2">
    <location>
        <begin position="128"/>
        <end position="177"/>
    </location>
</feature>
<reference evidence="4 5" key="1">
    <citation type="submission" date="2024-10" db="EMBL/GenBank/DDBJ databases">
        <title>The Natural Products Discovery Center: Release of the First 8490 Sequenced Strains for Exploring Actinobacteria Biosynthetic Diversity.</title>
        <authorList>
            <person name="Kalkreuter E."/>
            <person name="Kautsar S.A."/>
            <person name="Yang D."/>
            <person name="Bader C.D."/>
            <person name="Teijaro C.N."/>
            <person name="Fluegel L."/>
            <person name="Davis C.M."/>
            <person name="Simpson J.R."/>
            <person name="Lauterbach L."/>
            <person name="Steele A.D."/>
            <person name="Gui C."/>
            <person name="Meng S."/>
            <person name="Li G."/>
            <person name="Viehrig K."/>
            <person name="Ye F."/>
            <person name="Su P."/>
            <person name="Kiefer A.F."/>
            <person name="Nichols A."/>
            <person name="Cepeda A.J."/>
            <person name="Yan W."/>
            <person name="Fan B."/>
            <person name="Jiang Y."/>
            <person name="Adhikari A."/>
            <person name="Zheng C.-J."/>
            <person name="Schuster L."/>
            <person name="Cowan T.M."/>
            <person name="Smanski M.J."/>
            <person name="Chevrette M.G."/>
            <person name="De Carvalho L.P.S."/>
            <person name="Shen B."/>
        </authorList>
    </citation>
    <scope>NUCLEOTIDE SEQUENCE [LARGE SCALE GENOMIC DNA]</scope>
    <source>
        <strain evidence="4 5">NPDC020327</strain>
    </source>
</reference>
<dbReference type="EMBL" id="JBIRWE010000001">
    <property type="protein sequence ID" value="MFI1963221.1"/>
    <property type="molecule type" value="Genomic_DNA"/>
</dbReference>
<protein>
    <submittedName>
        <fullName evidence="4">Scr1 family TA system antitoxin-like transcriptional regulator</fullName>
    </submittedName>
</protein>
<feature type="region of interest" description="Disordered" evidence="1">
    <location>
        <begin position="95"/>
        <end position="121"/>
    </location>
</feature>
<accession>A0ABW7UKM2</accession>
<keyword evidence="5" id="KW-1185">Reference proteome</keyword>
<evidence type="ECO:0000256" key="1">
    <source>
        <dbReference type="SAM" id="MobiDB-lite"/>
    </source>
</evidence>
<evidence type="ECO:0000313" key="5">
    <source>
        <dbReference type="Proteomes" id="UP001611548"/>
    </source>
</evidence>
<dbReference type="InterPro" id="IPR007278">
    <property type="entry name" value="DUF397"/>
</dbReference>
<sequence length="196" mass="21391">MAGHGDEELCCGVRVEGGSMPLCRGPGQIRVHVLDEGVQAHPGLYGPFVILAFPHHMQDLVWLENPWNSVYLESVDDVENYKEVFDDLSARALPVGNPHPDHADHQGATAVSKSNPTPPDLARSDVYWRKSSYSGGANDCVEIVDAGPWIAVRDSKYPQQQLVFERDAICVLVGAIRNQEFCSWATGRGAGPGLSR</sequence>
<gene>
    <name evidence="4" type="ORF">ACH429_03630</name>
</gene>
<dbReference type="Proteomes" id="UP001611548">
    <property type="component" value="Unassembled WGS sequence"/>
</dbReference>
<dbReference type="Pfam" id="PF04149">
    <property type="entry name" value="DUF397"/>
    <property type="match status" value="1"/>
</dbReference>
<name>A0ABW7UKM2_9ACTN</name>
<dbReference type="InterPro" id="IPR043917">
    <property type="entry name" value="DUF5753"/>
</dbReference>
<dbReference type="Pfam" id="PF19054">
    <property type="entry name" value="DUF5753"/>
    <property type="match status" value="1"/>
</dbReference>
<dbReference type="RefSeq" id="WP_338058492.1">
    <property type="nucleotide sequence ID" value="NZ_JBIRWE010000001.1"/>
</dbReference>
<evidence type="ECO:0000259" key="3">
    <source>
        <dbReference type="Pfam" id="PF19054"/>
    </source>
</evidence>
<feature type="domain" description="DUF5753" evidence="3">
    <location>
        <begin position="27"/>
        <end position="95"/>
    </location>
</feature>
<organism evidence="4 5">
    <name type="scientific">Streptomyces pathocidini</name>
    <dbReference type="NCBI Taxonomy" id="1650571"/>
    <lineage>
        <taxon>Bacteria</taxon>
        <taxon>Bacillati</taxon>
        <taxon>Actinomycetota</taxon>
        <taxon>Actinomycetes</taxon>
        <taxon>Kitasatosporales</taxon>
        <taxon>Streptomycetaceae</taxon>
        <taxon>Streptomyces</taxon>
    </lineage>
</organism>